<gene>
    <name evidence="1" type="ORF">RRU01S_31_00680</name>
</gene>
<name>A0A081D2I8_9HYPH</name>
<evidence type="ECO:0000313" key="2">
    <source>
        <dbReference type="Proteomes" id="UP000028701"/>
    </source>
</evidence>
<proteinExistence type="predicted"/>
<dbReference type="RefSeq" id="WP_234936241.1">
    <property type="nucleotide sequence ID" value="NZ_BBJU01000031.1"/>
</dbReference>
<comment type="caution">
    <text evidence="1">The sequence shown here is derived from an EMBL/GenBank/DDBJ whole genome shotgun (WGS) entry which is preliminary data.</text>
</comment>
<sequence length="338" mass="38280">MSITIAFFEREAADRVLEIVADTFAANIAAKDIEHNFSWLTHSPERRADRELEALAERLNDFANYAMDLWTEAATPIPGHEIEAFTRRHIDVTRKYWAAESRCANWMITGPARFPVARNEKRMRVSDARRADISAHAENARKAIRRKAYPHGADGEPIRSGDPEALQRIASRIEDLALSIDRMKRANATIRRMEKDHASEADILARVVSETGLPEEQAARGITIAPWQSRRGFCTTNTRAELRRMQQRLARLAAMKKRGDRSEEVETEAGAVEVKENTEMARIQMIFPGKPDEEARRILKSHGFRWSPSQGVWQRHLNEAGRYAVKTVLSKISGASAA</sequence>
<dbReference type="Proteomes" id="UP000028701">
    <property type="component" value="Unassembled WGS sequence"/>
</dbReference>
<dbReference type="eggNOG" id="COG4227">
    <property type="taxonomic scope" value="Bacteria"/>
</dbReference>
<dbReference type="EMBL" id="BBJU01000031">
    <property type="protein sequence ID" value="GAK73134.1"/>
    <property type="molecule type" value="Genomic_DNA"/>
</dbReference>
<evidence type="ECO:0000313" key="1">
    <source>
        <dbReference type="EMBL" id="GAK73134.1"/>
    </source>
</evidence>
<reference evidence="1 2" key="1">
    <citation type="submission" date="2014-08" db="EMBL/GenBank/DDBJ databases">
        <title>Whole genome shotgun sequence of Rhizobium rubi NBRC 13261.</title>
        <authorList>
            <person name="Katano-Makiyama Y."/>
            <person name="Hosoyama A."/>
            <person name="Hashimoto M."/>
            <person name="Hosoyama Y."/>
            <person name="Noguchi M."/>
            <person name="Tsuchikane K."/>
            <person name="Uohara A."/>
            <person name="Ohji S."/>
            <person name="Ichikawa N."/>
            <person name="Kimura A."/>
            <person name="Yamazoe A."/>
            <person name="Fujita N."/>
        </authorList>
    </citation>
    <scope>NUCLEOTIDE SEQUENCE [LARGE SCALE GENOMIC DNA]</scope>
    <source>
        <strain evidence="1 2">NBRC 13261</strain>
    </source>
</reference>
<accession>A0A081D2I8</accession>
<protein>
    <submittedName>
        <fullName evidence="1">Uncharacterized protein</fullName>
    </submittedName>
</protein>
<dbReference type="AlphaFoldDB" id="A0A081D2I8"/>
<organism evidence="1 2">
    <name type="scientific">Agrobacterium rubi TR3 = NBRC 13261</name>
    <dbReference type="NCBI Taxonomy" id="1368415"/>
    <lineage>
        <taxon>Bacteria</taxon>
        <taxon>Pseudomonadati</taxon>
        <taxon>Pseudomonadota</taxon>
        <taxon>Alphaproteobacteria</taxon>
        <taxon>Hyphomicrobiales</taxon>
        <taxon>Rhizobiaceae</taxon>
        <taxon>Rhizobium/Agrobacterium group</taxon>
        <taxon>Agrobacterium</taxon>
    </lineage>
</organism>